<dbReference type="InterPro" id="IPR017146">
    <property type="entry name" value="Lanti_2_LanM"/>
</dbReference>
<dbReference type="Pfam" id="PF13575">
    <property type="entry name" value="DUF4135"/>
    <property type="match status" value="1"/>
</dbReference>
<evidence type="ECO:0000313" key="4">
    <source>
        <dbReference type="Proteomes" id="UP001344906"/>
    </source>
</evidence>
<proteinExistence type="predicted"/>
<keyword evidence="1" id="KW-0812">Transmembrane</keyword>
<feature type="transmembrane region" description="Helical" evidence="1">
    <location>
        <begin position="739"/>
        <end position="758"/>
    </location>
</feature>
<dbReference type="Pfam" id="PF05147">
    <property type="entry name" value="LANC_like"/>
    <property type="match status" value="1"/>
</dbReference>
<feature type="domain" description="Lantibiotic biosynthesis protein dehydration" evidence="2">
    <location>
        <begin position="225"/>
        <end position="613"/>
    </location>
</feature>
<accession>A0ABQ6G0M4</accession>
<dbReference type="SMART" id="SM01260">
    <property type="entry name" value="LANC_like"/>
    <property type="match status" value="1"/>
</dbReference>
<dbReference type="SUPFAM" id="SSF158745">
    <property type="entry name" value="LanC-like"/>
    <property type="match status" value="1"/>
</dbReference>
<evidence type="ECO:0000259" key="2">
    <source>
        <dbReference type="Pfam" id="PF13575"/>
    </source>
</evidence>
<organism evidence="3 4">
    <name type="scientific">Dictyobacter halimunensis</name>
    <dbReference type="NCBI Taxonomy" id="3026934"/>
    <lineage>
        <taxon>Bacteria</taxon>
        <taxon>Bacillati</taxon>
        <taxon>Chloroflexota</taxon>
        <taxon>Ktedonobacteria</taxon>
        <taxon>Ktedonobacterales</taxon>
        <taxon>Dictyobacteraceae</taxon>
        <taxon>Dictyobacter</taxon>
    </lineage>
</organism>
<dbReference type="RefSeq" id="WP_338257012.1">
    <property type="nucleotide sequence ID" value="NZ_BSRI01000002.1"/>
</dbReference>
<feature type="transmembrane region" description="Helical" evidence="1">
    <location>
        <begin position="789"/>
        <end position="811"/>
    </location>
</feature>
<protein>
    <submittedName>
        <fullName evidence="3">Lanthionine synthetase</fullName>
    </submittedName>
</protein>
<dbReference type="PRINTS" id="PR01950">
    <property type="entry name" value="LANCSUPER"/>
</dbReference>
<dbReference type="EMBL" id="BSRI01000002">
    <property type="protein sequence ID" value="GLV60052.1"/>
    <property type="molecule type" value="Genomic_DNA"/>
</dbReference>
<comment type="caution">
    <text evidence="3">The sequence shown here is derived from an EMBL/GenBank/DDBJ whole genome shotgun (WGS) entry which is preliminary data.</text>
</comment>
<keyword evidence="4" id="KW-1185">Reference proteome</keyword>
<sequence length="1094" mass="122954">MQTLSPTHTALREIVAAASSLEERLQGSFIPDEGTENAEAAEARLKRWCQIVAKGDWEVFKLRLEWDNLDSVEVRRMLGTVRLAEDAQLPAWVHTLEEVLRRATSAEHLRQEGARCLVADLPLAFEELLLPFILNARQRLRAQAGDCYDLLNDSAHAELERELLRNLSFCSLKTFHLEFSILRARRTSSLSRLLMDLQQDDSREIYSEFIEQMLADGLLPFFQTYPVLGRILAVITDLWVESQTEFLRRLADDWSLIEQTFASDPLRQVTGIQAGLSDPHKGRRSVLALTFDNGLKLIYKPKQMGIEAAFNQLLQWCNDRELPLAFKVLTVLDRGEYGWSEYVEKLRCKDEEAARRYYQRAGMLLCLVYSLVGADCHHENMIVHGEYPVLIDAEALMQHRARVESINDGAQAQMLAHEMIMESVLHTSMLPGWQIDSDEEQVYDISGLRGPDELIYESKDLRWEYINTDRMTMEERTFTIGPSAEYLAQEGVSLRVEEHITDVITGFEQCYRFLLRQRAALLAPDSPLHGLKQQRLRLIYRNTQVYGTLTYQLLEPQYLHDGADHSIHMESLALAVLPSTDVPLENRQRSRWWPVLASEKQQLQQIDIPFFATSADSAALLLPDGTRIEDCFREPSFELVSARIQSLCEADLELQTSFIAGSLYSLIARDALPDSPVSDVSDREIREEEDRAARKEGFLASALSLAREIEQHAIRATDGSVCWIVPQYMFSFQRYQLQMIASDLYSGSCGVALFLAAVEKVTGGSGYRDLALGALQNLRQALRTYGKELLLKLGIGAAAGLGSIIYSMMYIGQWLDEPALLREARQAVDLITFERIEHDQALDTFAGAAGTLLVLLALYQVAPDPELLQKAIACGQRLLAARTMSPAGYKSWPGFNGKHLTGFSHGAAGITYALLRLYGVTGDSAYLEAASEGIAYEDSTFQSQINNWPDLRSDDPLDYRVAWCHGAPGIGLARVGGLAALDTEQVRADIEIALRRTLDEGVRGLDQLCCGNMGRLDILLAAAHYLRRPELALAAEQATWQIVQRAEKAGRFSLDPLLPRQVKHFGFFQGTAGLGYTLLRMTAPDQLPSILLWD</sequence>
<dbReference type="Proteomes" id="UP001344906">
    <property type="component" value="Unassembled WGS sequence"/>
</dbReference>
<dbReference type="CDD" id="cd04792">
    <property type="entry name" value="LanM-like"/>
    <property type="match status" value="1"/>
</dbReference>
<dbReference type="InterPro" id="IPR012341">
    <property type="entry name" value="6hp_glycosidase-like_sf"/>
</dbReference>
<dbReference type="InterPro" id="IPR007822">
    <property type="entry name" value="LANC-like"/>
</dbReference>
<keyword evidence="1" id="KW-0472">Membrane</keyword>
<evidence type="ECO:0000256" key="1">
    <source>
        <dbReference type="SAM" id="Phobius"/>
    </source>
</evidence>
<dbReference type="PIRSF" id="PIRSF037228">
    <property type="entry name" value="Lant_mod_RumM"/>
    <property type="match status" value="1"/>
</dbReference>
<keyword evidence="1" id="KW-1133">Transmembrane helix</keyword>
<dbReference type="NCBIfam" id="TIGR03897">
    <property type="entry name" value="lanti_2_LanM"/>
    <property type="match status" value="1"/>
</dbReference>
<name>A0ABQ6G0M4_9CHLR</name>
<dbReference type="InterPro" id="IPR025410">
    <property type="entry name" value="Lant_dehyd"/>
</dbReference>
<dbReference type="PRINTS" id="PR01955">
    <property type="entry name" value="LANCFRANKIA"/>
</dbReference>
<evidence type="ECO:0000313" key="3">
    <source>
        <dbReference type="EMBL" id="GLV60052.1"/>
    </source>
</evidence>
<dbReference type="Gene3D" id="1.50.10.10">
    <property type="match status" value="1"/>
</dbReference>
<gene>
    <name evidence="3" type="ORF">KDH_68750</name>
</gene>
<reference evidence="3 4" key="1">
    <citation type="submission" date="2023-02" db="EMBL/GenBank/DDBJ databases">
        <title>Dictyobacter halimunensis sp. nov., a new member of the class Ktedonobacteria from forest soil in a geothermal area.</title>
        <authorList>
            <person name="Rachmania M.K."/>
            <person name="Ningsih F."/>
            <person name="Sakai Y."/>
            <person name="Yabe S."/>
            <person name="Yokota A."/>
            <person name="Sjamsuridzal W."/>
        </authorList>
    </citation>
    <scope>NUCLEOTIDE SEQUENCE [LARGE SCALE GENOMIC DNA]</scope>
    <source>
        <strain evidence="3 4">S3.2.2.5</strain>
    </source>
</reference>